<keyword evidence="2" id="KW-0812">Transmembrane</keyword>
<reference evidence="4" key="1">
    <citation type="submission" date="2020-10" db="EMBL/GenBank/DDBJ databases">
        <authorList>
            <person name="Gilroy R."/>
        </authorList>
    </citation>
    <scope>NUCLEOTIDE SEQUENCE</scope>
    <source>
        <strain evidence="4">ChiSxjej2B14-6234</strain>
    </source>
</reference>
<dbReference type="AlphaFoldDB" id="A0A9D0Z868"/>
<feature type="transmembrane region" description="Helical" evidence="2">
    <location>
        <begin position="107"/>
        <end position="131"/>
    </location>
</feature>
<sequence length="550" mass="60028">MLAGLLRASIGAALLIPLLLLARRRRLLRPGMQYALWLVVALRLLLPVQIGVPVPARLPQGNATAAQARPTAQSAPAARDVRTAEPGAAAQAGSAQTVRRMQVSGEQIAWCVWLTGACAAGAYAVWTNAAFRQNVRRRRVRGLSPDERAMYVSLCARLGIGRAPEVDVCEPLESCCLYGVLRPRIAVNLEGVRAENLEDVLAHELCHLRAGDPIWSLLRTACVCLYWFHPLVWVGARACARDGETACDARVVSGRDWDGQIAYGRTLLRLARTKGHAPALLQATAMRLGRSEVKERIETMLTFKRYERWAASLLAALMLALGLATCAVAEPAATEGEAATEGGTAGTEAATAGEAKGTYDERARAALEQYLGVTLPADCVAEEVVVVPELEQIELTYGPVGDEIYYVGFYEGELQRVNRAHTGVEDFFEPEDATLYWAAQWGEDWLTDDIYWAESGLEITGEAGERMREIERETAAYAREHGLQCEAWTGWWETDAYYTGGGLATDVLLIIRYPNGSGLDMNVMGSSVDVGYSLYSKQIDYVAFIRLGNG</sequence>
<keyword evidence="2" id="KW-1133">Transmembrane helix</keyword>
<feature type="transmembrane region" description="Helical" evidence="2">
    <location>
        <begin position="34"/>
        <end position="52"/>
    </location>
</feature>
<evidence type="ECO:0000256" key="2">
    <source>
        <dbReference type="SAM" id="Phobius"/>
    </source>
</evidence>
<dbReference type="CDD" id="cd07341">
    <property type="entry name" value="M56_BlaR1_MecR1_like"/>
    <property type="match status" value="1"/>
</dbReference>
<feature type="domain" description="Peptidase M56" evidence="3">
    <location>
        <begin position="5"/>
        <end position="299"/>
    </location>
</feature>
<feature type="region of interest" description="Disordered" evidence="1">
    <location>
        <begin position="336"/>
        <end position="355"/>
    </location>
</feature>
<feature type="transmembrane region" description="Helical" evidence="2">
    <location>
        <begin position="306"/>
        <end position="324"/>
    </location>
</feature>
<dbReference type="EMBL" id="DVFJ01000003">
    <property type="protein sequence ID" value="HIQ70749.1"/>
    <property type="molecule type" value="Genomic_DNA"/>
</dbReference>
<evidence type="ECO:0000259" key="3">
    <source>
        <dbReference type="Pfam" id="PF05569"/>
    </source>
</evidence>
<dbReference type="PANTHER" id="PTHR34978">
    <property type="entry name" value="POSSIBLE SENSOR-TRANSDUCER PROTEIN BLAR"/>
    <property type="match status" value="1"/>
</dbReference>
<dbReference type="InterPro" id="IPR052173">
    <property type="entry name" value="Beta-lactam_resp_regulator"/>
</dbReference>
<gene>
    <name evidence="4" type="ORF">IAB73_00810</name>
</gene>
<dbReference type="Pfam" id="PF05569">
    <property type="entry name" value="Peptidase_M56"/>
    <property type="match status" value="1"/>
</dbReference>
<accession>A0A9D0Z868</accession>
<evidence type="ECO:0000313" key="4">
    <source>
        <dbReference type="EMBL" id="HIQ70749.1"/>
    </source>
</evidence>
<feature type="transmembrane region" description="Helical" evidence="2">
    <location>
        <begin position="6"/>
        <end position="22"/>
    </location>
</feature>
<dbReference type="InterPro" id="IPR008756">
    <property type="entry name" value="Peptidase_M56"/>
</dbReference>
<evidence type="ECO:0000256" key="1">
    <source>
        <dbReference type="SAM" id="MobiDB-lite"/>
    </source>
</evidence>
<dbReference type="PANTHER" id="PTHR34978:SF3">
    <property type="entry name" value="SLR0241 PROTEIN"/>
    <property type="match status" value="1"/>
</dbReference>
<keyword evidence="2" id="KW-0472">Membrane</keyword>
<organism evidence="4 5">
    <name type="scientific">Candidatus Onthenecus intestinigallinarum</name>
    <dbReference type="NCBI Taxonomy" id="2840875"/>
    <lineage>
        <taxon>Bacteria</taxon>
        <taxon>Bacillati</taxon>
        <taxon>Bacillota</taxon>
        <taxon>Clostridia</taxon>
        <taxon>Eubacteriales</taxon>
        <taxon>Candidatus Onthenecus</taxon>
    </lineage>
</organism>
<name>A0A9D0Z868_9FIRM</name>
<evidence type="ECO:0000313" key="5">
    <source>
        <dbReference type="Proteomes" id="UP000886887"/>
    </source>
</evidence>
<proteinExistence type="predicted"/>
<feature type="region of interest" description="Disordered" evidence="1">
    <location>
        <begin position="63"/>
        <end position="92"/>
    </location>
</feature>
<dbReference type="Proteomes" id="UP000886887">
    <property type="component" value="Unassembled WGS sequence"/>
</dbReference>
<feature type="compositionally biased region" description="Polar residues" evidence="1">
    <location>
        <begin position="63"/>
        <end position="74"/>
    </location>
</feature>
<protein>
    <submittedName>
        <fullName evidence="4">M56 family metallopeptidase</fullName>
    </submittedName>
</protein>
<comment type="caution">
    <text evidence="4">The sequence shown here is derived from an EMBL/GenBank/DDBJ whole genome shotgun (WGS) entry which is preliminary data.</text>
</comment>
<reference evidence="4" key="2">
    <citation type="journal article" date="2021" name="PeerJ">
        <title>Extensive microbial diversity within the chicken gut microbiome revealed by metagenomics and culture.</title>
        <authorList>
            <person name="Gilroy R."/>
            <person name="Ravi A."/>
            <person name="Getino M."/>
            <person name="Pursley I."/>
            <person name="Horton D.L."/>
            <person name="Alikhan N.F."/>
            <person name="Baker D."/>
            <person name="Gharbi K."/>
            <person name="Hall N."/>
            <person name="Watson M."/>
            <person name="Adriaenssens E.M."/>
            <person name="Foster-Nyarko E."/>
            <person name="Jarju S."/>
            <person name="Secka A."/>
            <person name="Antonio M."/>
            <person name="Oren A."/>
            <person name="Chaudhuri R.R."/>
            <person name="La Ragione R."/>
            <person name="Hildebrand F."/>
            <person name="Pallen M.J."/>
        </authorList>
    </citation>
    <scope>NUCLEOTIDE SEQUENCE</scope>
    <source>
        <strain evidence="4">ChiSxjej2B14-6234</strain>
    </source>
</reference>